<accession>A0A975IY55</accession>
<evidence type="ECO:0000313" key="2">
    <source>
        <dbReference type="Proteomes" id="UP000676169"/>
    </source>
</evidence>
<name>A0A975IY55_9BACT</name>
<protein>
    <submittedName>
        <fullName evidence="1">Uncharacterized protein</fullName>
    </submittedName>
</protein>
<gene>
    <name evidence="1" type="ORF">KBB96_14335</name>
</gene>
<sequence>MTRHAKRHLKWLLGLGTLGLVATGVTNVAVNPWRVLPEKTEVKSLDRYREIDAEIRTCKAGLAMRGPWDILVIGSSRPNTGIDPSMPAFGGKPAVNLGMPGGDLFETRAMVDHALKYQSPKRALLFLDAGDLTRPGKLPIESDFDFSPLAQSDPLERDLKYVFSQRAMDSSVVTLHFAAKHKAPRYTPLGLHVKKPPRLDYFETMEKFYLPWAVQLAEVQQRKLGIQQDKVAVVRAMLDACAKDGVDAILAIPPNHLTLCQAMEEKGSPDPYFLAERRAIAALVADANKANPEHPCQLWDLNIPSPATLEPFPADRKTPMENWLDPIHFTPAAGGRYAGLMLGTTQEDPALGIHVDVAQPEPYLAKVEQLFKAAETALPTEREGLRKALAADGQPKVQPKR</sequence>
<dbReference type="Proteomes" id="UP000676169">
    <property type="component" value="Chromosome"/>
</dbReference>
<evidence type="ECO:0000313" key="1">
    <source>
        <dbReference type="EMBL" id="QUE50041.1"/>
    </source>
</evidence>
<dbReference type="AlphaFoldDB" id="A0A975IY55"/>
<dbReference type="KEGG" id="lamb:KBB96_14335"/>
<proteinExistence type="predicted"/>
<dbReference type="RefSeq" id="WP_211630130.1">
    <property type="nucleotide sequence ID" value="NZ_CP073100.1"/>
</dbReference>
<reference evidence="1" key="1">
    <citation type="submission" date="2021-04" db="EMBL/GenBank/DDBJ databases">
        <title>Luteolibacter sp. 32A isolated from the skin of an Anderson's salamander (Ambystoma andersonii).</title>
        <authorList>
            <person name="Spergser J."/>
            <person name="Busse H.-J."/>
        </authorList>
    </citation>
    <scope>NUCLEOTIDE SEQUENCE</scope>
    <source>
        <strain evidence="1">32A</strain>
    </source>
</reference>
<organism evidence="1 2">
    <name type="scientific">Luteolibacter ambystomatis</name>
    <dbReference type="NCBI Taxonomy" id="2824561"/>
    <lineage>
        <taxon>Bacteria</taxon>
        <taxon>Pseudomonadati</taxon>
        <taxon>Verrucomicrobiota</taxon>
        <taxon>Verrucomicrobiia</taxon>
        <taxon>Verrucomicrobiales</taxon>
        <taxon>Verrucomicrobiaceae</taxon>
        <taxon>Luteolibacter</taxon>
    </lineage>
</organism>
<dbReference type="EMBL" id="CP073100">
    <property type="protein sequence ID" value="QUE50041.1"/>
    <property type="molecule type" value="Genomic_DNA"/>
</dbReference>
<keyword evidence="2" id="KW-1185">Reference proteome</keyword>